<protein>
    <recommendedName>
        <fullName evidence="1">HTH cro/C1-type domain-containing protein</fullName>
    </recommendedName>
</protein>
<proteinExistence type="predicted"/>
<evidence type="ECO:0000313" key="3">
    <source>
        <dbReference type="Proteomes" id="UP000001203"/>
    </source>
</evidence>
<dbReference type="InterPro" id="IPR001387">
    <property type="entry name" value="Cro/C1-type_HTH"/>
</dbReference>
<dbReference type="CDD" id="cd00093">
    <property type="entry name" value="HTH_XRE"/>
    <property type="match status" value="1"/>
</dbReference>
<dbReference type="AlphaFoldDB" id="B1WRY7"/>
<dbReference type="HOGENOM" id="CLU_2394791_0_0_3"/>
<feature type="domain" description="HTH cro/C1-type" evidence="1">
    <location>
        <begin position="49"/>
        <end position="82"/>
    </location>
</feature>
<dbReference type="eggNOG" id="ENOG5030A0G">
    <property type="taxonomic scope" value="Bacteria"/>
</dbReference>
<organism evidence="2 3">
    <name type="scientific">Crocosphaera subtropica (strain ATCC 51142 / BH68)</name>
    <name type="common">Cyanothece sp. (strain ATCC 51142)</name>
    <dbReference type="NCBI Taxonomy" id="43989"/>
    <lineage>
        <taxon>Bacteria</taxon>
        <taxon>Bacillati</taxon>
        <taxon>Cyanobacteriota</taxon>
        <taxon>Cyanophyceae</taxon>
        <taxon>Oscillatoriophycideae</taxon>
        <taxon>Chroococcales</taxon>
        <taxon>Aphanothecaceae</taxon>
        <taxon>Crocosphaera</taxon>
        <taxon>Crocosphaera subtropica</taxon>
    </lineage>
</organism>
<dbReference type="Pfam" id="PF01381">
    <property type="entry name" value="HTH_3"/>
    <property type="match status" value="1"/>
</dbReference>
<reference evidence="2 3" key="1">
    <citation type="journal article" date="2008" name="Proc. Natl. Acad. Sci. U.S.A.">
        <title>The genome of Cyanothece 51142, a unicellular diazotrophic cyanobacterium important in the marine nitrogen cycle.</title>
        <authorList>
            <person name="Welsh E.A."/>
            <person name="Liberton M."/>
            <person name="Stoeckel J."/>
            <person name="Loh T."/>
            <person name="Elvitigala T."/>
            <person name="Wang C."/>
            <person name="Wollam A."/>
            <person name="Fulton R.S."/>
            <person name="Clifton S.W."/>
            <person name="Jacobs J.M."/>
            <person name="Aurora R."/>
            <person name="Ghosh B.K."/>
            <person name="Sherman L.A."/>
            <person name="Smith R.D."/>
            <person name="Wilson R.K."/>
            <person name="Pakrasi H.B."/>
        </authorList>
    </citation>
    <scope>NUCLEOTIDE SEQUENCE [LARGE SCALE GENOMIC DNA]</scope>
    <source>
        <strain evidence="3">ATCC 51142 / BH68</strain>
    </source>
</reference>
<evidence type="ECO:0000259" key="1">
    <source>
        <dbReference type="PROSITE" id="PS50943"/>
    </source>
</evidence>
<keyword evidence="3" id="KW-1185">Reference proteome</keyword>
<gene>
    <name evidence="2" type="ordered locus">cce_0830</name>
</gene>
<dbReference type="EMBL" id="CP000806">
    <property type="protein sequence ID" value="ACB50181.1"/>
    <property type="molecule type" value="Genomic_DNA"/>
</dbReference>
<dbReference type="Proteomes" id="UP000001203">
    <property type="component" value="Chromosome circular"/>
</dbReference>
<evidence type="ECO:0000313" key="2">
    <source>
        <dbReference type="EMBL" id="ACB50181.1"/>
    </source>
</evidence>
<sequence length="93" mass="10681">MIPMIPAHKFRRSIAVTETGKRKLREAQKLKSGKRITYEDIEEVLDFQVSRSTIERFFRGKAVEIENAISIVEALGLDLEEVVDVTMYQKILG</sequence>
<dbReference type="PROSITE" id="PS50943">
    <property type="entry name" value="HTH_CROC1"/>
    <property type="match status" value="1"/>
</dbReference>
<dbReference type="KEGG" id="cyt:cce_0830"/>
<accession>B1WRY7</accession>
<name>B1WRY7_CROS5</name>